<organism evidence="2 3">
    <name type="scientific">Nocardioides panacisoli</name>
    <dbReference type="NCBI Taxonomy" id="627624"/>
    <lineage>
        <taxon>Bacteria</taxon>
        <taxon>Bacillati</taxon>
        <taxon>Actinomycetota</taxon>
        <taxon>Actinomycetes</taxon>
        <taxon>Propionibacteriales</taxon>
        <taxon>Nocardioidaceae</taxon>
        <taxon>Nocardioides</taxon>
    </lineage>
</organism>
<dbReference type="Proteomes" id="UP001501821">
    <property type="component" value="Unassembled WGS sequence"/>
</dbReference>
<reference evidence="3" key="1">
    <citation type="journal article" date="2019" name="Int. J. Syst. Evol. Microbiol.">
        <title>The Global Catalogue of Microorganisms (GCM) 10K type strain sequencing project: providing services to taxonomists for standard genome sequencing and annotation.</title>
        <authorList>
            <consortium name="The Broad Institute Genomics Platform"/>
            <consortium name="The Broad Institute Genome Sequencing Center for Infectious Disease"/>
            <person name="Wu L."/>
            <person name="Ma J."/>
        </authorList>
    </citation>
    <scope>NUCLEOTIDE SEQUENCE [LARGE SCALE GENOMIC DNA]</scope>
    <source>
        <strain evidence="3">JCM 16953</strain>
    </source>
</reference>
<gene>
    <name evidence="2" type="ORF">GCM10022242_04380</name>
</gene>
<evidence type="ECO:0000313" key="3">
    <source>
        <dbReference type="Proteomes" id="UP001501821"/>
    </source>
</evidence>
<comment type="caution">
    <text evidence="2">The sequence shown here is derived from an EMBL/GenBank/DDBJ whole genome shotgun (WGS) entry which is preliminary data.</text>
</comment>
<sequence>MSDNESPEVSVRGLLMTVVVLVGSGAYLAAGVAYASSESVDIAGLTGAAYYIAWAMQVLAWPLLLWTHS</sequence>
<dbReference type="EMBL" id="BAABAH010000001">
    <property type="protein sequence ID" value="GAA3804152.1"/>
    <property type="molecule type" value="Genomic_DNA"/>
</dbReference>
<proteinExistence type="predicted"/>
<accession>A0ABP7HW51</accession>
<keyword evidence="1" id="KW-1133">Transmembrane helix</keyword>
<evidence type="ECO:0008006" key="4">
    <source>
        <dbReference type="Google" id="ProtNLM"/>
    </source>
</evidence>
<dbReference type="RefSeq" id="WP_344772149.1">
    <property type="nucleotide sequence ID" value="NZ_BAABAH010000001.1"/>
</dbReference>
<keyword evidence="1" id="KW-0472">Membrane</keyword>
<keyword evidence="3" id="KW-1185">Reference proteome</keyword>
<evidence type="ECO:0000256" key="1">
    <source>
        <dbReference type="SAM" id="Phobius"/>
    </source>
</evidence>
<keyword evidence="1" id="KW-0812">Transmembrane</keyword>
<evidence type="ECO:0000313" key="2">
    <source>
        <dbReference type="EMBL" id="GAA3804152.1"/>
    </source>
</evidence>
<name>A0ABP7HW51_9ACTN</name>
<protein>
    <recommendedName>
        <fullName evidence="4">DUF4386 family protein</fullName>
    </recommendedName>
</protein>
<feature type="transmembrane region" description="Helical" evidence="1">
    <location>
        <begin position="12"/>
        <end position="36"/>
    </location>
</feature>
<feature type="transmembrane region" description="Helical" evidence="1">
    <location>
        <begin position="48"/>
        <end position="66"/>
    </location>
</feature>